<comment type="catalytic activity">
    <reaction evidence="8">
        <text>L-seryl-tRNA(Sec) + selenophosphate + H(+) = L-selenocysteinyl-tRNA(Sec) + phosphate</text>
        <dbReference type="Rhea" id="RHEA:22728"/>
        <dbReference type="Rhea" id="RHEA-COMP:9742"/>
        <dbReference type="Rhea" id="RHEA-COMP:9743"/>
        <dbReference type="ChEBI" id="CHEBI:15378"/>
        <dbReference type="ChEBI" id="CHEBI:16144"/>
        <dbReference type="ChEBI" id="CHEBI:43474"/>
        <dbReference type="ChEBI" id="CHEBI:78533"/>
        <dbReference type="ChEBI" id="CHEBI:78573"/>
        <dbReference type="EC" id="2.9.1.1"/>
    </reaction>
</comment>
<comment type="function">
    <text evidence="8">Converts seryl-tRNA(Sec) to selenocysteinyl-tRNA(Sec) required for selenoprotein biosynthesis.</text>
</comment>
<evidence type="ECO:0000256" key="1">
    <source>
        <dbReference type="ARBA" id="ARBA00001933"/>
    </source>
</evidence>
<feature type="modified residue" description="N6-(pyridoxal phosphate)lysine" evidence="8">
    <location>
        <position position="298"/>
    </location>
</feature>
<dbReference type="HAMAP" id="MF_00423">
    <property type="entry name" value="SelA"/>
    <property type="match status" value="1"/>
</dbReference>
<sequence>MNKRELFAQLPSVDEMLNQDKIIDALNSYPRSILLEAIRESIDEKRRAIVDLKQSDFDKFEISIDEIAQSIMNKCNLKYSLSLKKVINATGTVLHTNLGRSLLSESIKDDLWEAASRYSNLEYNIEKGQRGSRYTHLTDTIKRLTGAEDVLVVNNNAAAVLLVLSTMAKGGEAIVSRGELVEVGGSFRIPSIMALSGADLVEVGSTNKTHLKDYEEAINENTKVLMKVHTSNYRILGFTESVDVDKLCELGEKHDIPVIEDLGSGVFVDVSKYGLSYEPTVLDSIRKGADIVTFSGDKMLGGPQAGIIVGKKEYIEKMKKNQLTRALRVDKLTICALEATLRMYLDEEKAKEEIPTLKMLTYSIKELEEKANNLYSKIEYLNNYADIKIEDGLSQVGGGSMPTETMDSKVITIIPKNINVSTLENRLRLSDAHIIARVYDDKYVLDVRTIFEDEFEVVKTELEKALIGG</sequence>
<evidence type="ECO:0000256" key="3">
    <source>
        <dbReference type="ARBA" id="ARBA00022679"/>
    </source>
</evidence>
<evidence type="ECO:0000256" key="8">
    <source>
        <dbReference type="HAMAP-Rule" id="MF_00423"/>
    </source>
</evidence>
<dbReference type="InterPro" id="IPR015424">
    <property type="entry name" value="PyrdxlP-dep_Trfase"/>
</dbReference>
<dbReference type="InterPro" id="IPR015421">
    <property type="entry name" value="PyrdxlP-dep_Trfase_major"/>
</dbReference>
<dbReference type="PANTHER" id="PTHR32328">
    <property type="entry name" value="L-SERYL-TRNA(SEC) SELENIUM TRANSFERASE"/>
    <property type="match status" value="1"/>
</dbReference>
<evidence type="ECO:0000256" key="9">
    <source>
        <dbReference type="SAM" id="Coils"/>
    </source>
</evidence>
<evidence type="ECO:0000313" key="12">
    <source>
        <dbReference type="Proteomes" id="UP001400965"/>
    </source>
</evidence>
<comment type="subcellular location">
    <subcellularLocation>
        <location evidence="8">Cytoplasm</location>
    </subcellularLocation>
</comment>
<accession>A0ABN1M051</accession>
<proteinExistence type="inferred from homology"/>
<dbReference type="InterPro" id="IPR004534">
    <property type="entry name" value="SelA_trans"/>
</dbReference>
<keyword evidence="9" id="KW-0175">Coiled coil</keyword>
<evidence type="ECO:0000256" key="4">
    <source>
        <dbReference type="ARBA" id="ARBA00022898"/>
    </source>
</evidence>
<dbReference type="PANTHER" id="PTHR32328:SF0">
    <property type="entry name" value="L-SERYL-TRNA(SEC) SELENIUM TRANSFERASE"/>
    <property type="match status" value="1"/>
</dbReference>
<organism evidence="11 12">
    <name type="scientific">Paraclostridium tenue</name>
    <dbReference type="NCBI Taxonomy" id="1737"/>
    <lineage>
        <taxon>Bacteria</taxon>
        <taxon>Bacillati</taxon>
        <taxon>Bacillota</taxon>
        <taxon>Clostridia</taxon>
        <taxon>Peptostreptococcales</taxon>
        <taxon>Peptostreptococcaceae</taxon>
        <taxon>Paraclostridium</taxon>
    </lineage>
</organism>
<reference evidence="11 12" key="1">
    <citation type="journal article" date="2019" name="Int. J. Syst. Evol. Microbiol.">
        <title>The Global Catalogue of Microorganisms (GCM) 10K type strain sequencing project: providing services to taxonomists for standard genome sequencing and annotation.</title>
        <authorList>
            <consortium name="The Broad Institute Genomics Platform"/>
            <consortium name="The Broad Institute Genome Sequencing Center for Infectious Disease"/>
            <person name="Wu L."/>
            <person name="Ma J."/>
        </authorList>
    </citation>
    <scope>NUCLEOTIDE SEQUENCE [LARGE SCALE GENOMIC DNA]</scope>
    <source>
        <strain evidence="11 12">JCM 6486</strain>
    </source>
</reference>
<name>A0ABN1M051_9FIRM</name>
<keyword evidence="6 8" id="KW-0711">Selenium</keyword>
<keyword evidence="12" id="KW-1185">Reference proteome</keyword>
<comment type="caution">
    <text evidence="11">The sequence shown here is derived from an EMBL/GenBank/DDBJ whole genome shotgun (WGS) entry which is preliminary data.</text>
</comment>
<dbReference type="Gene3D" id="3.90.1150.180">
    <property type="match status" value="1"/>
</dbReference>
<dbReference type="Pfam" id="PF03841">
    <property type="entry name" value="SelA"/>
    <property type="match status" value="1"/>
</dbReference>
<keyword evidence="5 8" id="KW-0648">Protein biosynthesis</keyword>
<dbReference type="EMBL" id="BAAACP010000003">
    <property type="protein sequence ID" value="GAA0862420.1"/>
    <property type="molecule type" value="Genomic_DNA"/>
</dbReference>
<dbReference type="Proteomes" id="UP001400965">
    <property type="component" value="Unassembled WGS sequence"/>
</dbReference>
<dbReference type="RefSeq" id="WP_346042727.1">
    <property type="nucleotide sequence ID" value="NZ_BAAACP010000003.1"/>
</dbReference>
<dbReference type="Gene3D" id="3.40.640.10">
    <property type="entry name" value="Type I PLP-dependent aspartate aminotransferase-like (Major domain)"/>
    <property type="match status" value="1"/>
</dbReference>
<dbReference type="GO" id="GO:0016740">
    <property type="term" value="F:transferase activity"/>
    <property type="evidence" value="ECO:0007669"/>
    <property type="project" value="UniProtKB-KW"/>
</dbReference>
<feature type="coiled-coil region" evidence="9">
    <location>
        <begin position="357"/>
        <end position="384"/>
    </location>
</feature>
<dbReference type="InterPro" id="IPR025862">
    <property type="entry name" value="SelA_trans_N_dom"/>
</dbReference>
<protein>
    <recommendedName>
        <fullName evidence="8">L-seryl-tRNA(Sec) selenium transferase</fullName>
        <ecNumber evidence="8">2.9.1.1</ecNumber>
    </recommendedName>
    <alternativeName>
        <fullName evidence="8">Selenocysteine synthase</fullName>
        <shortName evidence="8">Sec synthase</shortName>
    </alternativeName>
    <alternativeName>
        <fullName evidence="8">Selenocysteinyl-tRNA(Sec) synthase</fullName>
    </alternativeName>
</protein>
<gene>
    <name evidence="8 11" type="primary">selA</name>
    <name evidence="11" type="ORF">GCM10008917_07690</name>
</gene>
<keyword evidence="3 8" id="KW-0808">Transferase</keyword>
<evidence type="ECO:0000256" key="6">
    <source>
        <dbReference type="ARBA" id="ARBA00023266"/>
    </source>
</evidence>
<comment type="cofactor">
    <cofactor evidence="1 8">
        <name>pyridoxal 5'-phosphate</name>
        <dbReference type="ChEBI" id="CHEBI:597326"/>
    </cofactor>
</comment>
<dbReference type="NCBIfam" id="TIGR00474">
    <property type="entry name" value="selA"/>
    <property type="match status" value="1"/>
</dbReference>
<evidence type="ECO:0000256" key="5">
    <source>
        <dbReference type="ARBA" id="ARBA00022917"/>
    </source>
</evidence>
<dbReference type="Pfam" id="PF12390">
    <property type="entry name" value="Se-cys_synth_N"/>
    <property type="match status" value="1"/>
</dbReference>
<evidence type="ECO:0000313" key="11">
    <source>
        <dbReference type="EMBL" id="GAA0862420.1"/>
    </source>
</evidence>
<dbReference type="EC" id="2.9.1.1" evidence="8"/>
<comment type="similarity">
    <text evidence="7 8">Belongs to the SelA family.</text>
</comment>
<feature type="domain" description="L-seryl-tRNA selenium transferase N-terminal" evidence="10">
    <location>
        <begin position="7"/>
        <end position="46"/>
    </location>
</feature>
<dbReference type="InterPro" id="IPR018319">
    <property type="entry name" value="SelA-like"/>
</dbReference>
<keyword evidence="4 8" id="KW-0663">Pyridoxal phosphate</keyword>
<dbReference type="SUPFAM" id="SSF53383">
    <property type="entry name" value="PLP-dependent transferases"/>
    <property type="match status" value="1"/>
</dbReference>
<evidence type="ECO:0000256" key="7">
    <source>
        <dbReference type="ARBA" id="ARBA00044507"/>
    </source>
</evidence>
<evidence type="ECO:0000259" key="10">
    <source>
        <dbReference type="Pfam" id="PF12390"/>
    </source>
</evidence>
<comment type="pathway">
    <text evidence="8">Aminoacyl-tRNA biosynthesis; selenocysteinyl-tRNA(Sec) biosynthesis; selenocysteinyl-tRNA(Sec) from L-seryl-tRNA(Sec) (bacterial route): step 1/1.</text>
</comment>
<evidence type="ECO:0000256" key="2">
    <source>
        <dbReference type="ARBA" id="ARBA00022490"/>
    </source>
</evidence>
<keyword evidence="2 8" id="KW-0963">Cytoplasm</keyword>